<name>B8MEU6_TALSN</name>
<dbReference type="eggNOG" id="KOG1399">
    <property type="taxonomic scope" value="Eukaryota"/>
</dbReference>
<dbReference type="InParanoid" id="B8MEU6"/>
<dbReference type="InterPro" id="IPR020946">
    <property type="entry name" value="Flavin_mOase-like"/>
</dbReference>
<dbReference type="Gene3D" id="3.50.50.60">
    <property type="entry name" value="FAD/NAD(P)-binding domain"/>
    <property type="match status" value="2"/>
</dbReference>
<evidence type="ECO:0000313" key="7">
    <source>
        <dbReference type="Proteomes" id="UP000001745"/>
    </source>
</evidence>
<keyword evidence="4" id="KW-0274">FAD</keyword>
<keyword evidence="7" id="KW-1185">Reference proteome</keyword>
<dbReference type="OMA" id="DVASHFY"/>
<sequence length="602" mass="67963">MDLDTDVLILGAGMSGLNFAIRLQQTYPSASYTIIESTSDLGGTWSVNTYPGCGCDVASHLYSYSFALKPDWSQKFALQREILDYFRDVAKRHDVVHHIEFESSVKKAVWDETYGVWVSDVLDRKTGTIRKVRSRVVVSAVGALSIPRECEIEGAETFRGAMFHSARWDHEFDWGGKEVVVIGNGCSATQFVPILSNGSTTKNYITKRSPVKKVTQFARQPHWLAERPNPVYSPLFKWTMCYIPLVMRMYRLWLYADMEKDFFGFNLSKGVKIRQNLTNERLEYMKRTAPEKYHSALTPTTEIGCKRKVNDTDYFSCLHNDNMELVWDDPVVAVTETGVRTKSGREVRADAIILANGFQTQKVLYPLNTEIRGEGGVSLDDHWQQVSNGHPQAYYGTCISSFPNFFVMMGPNTTTGHLSVIYSTECQVNFSLRVLKPILRRPSVLSLRAPSAKPTSVAVTLAAEEKDNTWIQTLSKNLVWSSGCTSWYIDAKTGRNTMLYPDWQFNFWLRSIFVPVKRDFVYKQSPKDVASAQKGGKKIQRLGLQLLWNSAVLASVVGVVGLGAGIARGDIKVDEVDELWKRVSSEFRGVSEEVFRILTAKV</sequence>
<dbReference type="GO" id="GO:0050660">
    <property type="term" value="F:flavin adenine dinucleotide binding"/>
    <property type="evidence" value="ECO:0007669"/>
    <property type="project" value="InterPro"/>
</dbReference>
<evidence type="ECO:0000256" key="1">
    <source>
        <dbReference type="ARBA" id="ARBA00001974"/>
    </source>
</evidence>
<dbReference type="STRING" id="441959.B8MEU6"/>
<evidence type="ECO:0000256" key="5">
    <source>
        <dbReference type="ARBA" id="ARBA00023002"/>
    </source>
</evidence>
<dbReference type="AlphaFoldDB" id="B8MEU6"/>
<dbReference type="RefSeq" id="XP_002484213.1">
    <property type="nucleotide sequence ID" value="XM_002484168.1"/>
</dbReference>
<dbReference type="GeneID" id="8108848"/>
<protein>
    <submittedName>
        <fullName evidence="6">Dimethylaniline monooxygenase, putative</fullName>
    </submittedName>
</protein>
<dbReference type="GO" id="GO:0004499">
    <property type="term" value="F:N,N-dimethylaniline monooxygenase activity"/>
    <property type="evidence" value="ECO:0007669"/>
    <property type="project" value="InterPro"/>
</dbReference>
<dbReference type="SUPFAM" id="SSF51905">
    <property type="entry name" value="FAD/NAD(P)-binding domain"/>
    <property type="match status" value="1"/>
</dbReference>
<evidence type="ECO:0000313" key="6">
    <source>
        <dbReference type="EMBL" id="EED16979.1"/>
    </source>
</evidence>
<dbReference type="InterPro" id="IPR036188">
    <property type="entry name" value="FAD/NAD-bd_sf"/>
</dbReference>
<accession>B8MEU6</accession>
<keyword evidence="5" id="KW-0560">Oxidoreductase</keyword>
<dbReference type="PhylomeDB" id="B8MEU6"/>
<dbReference type="InterPro" id="IPR051209">
    <property type="entry name" value="FAD-bind_Monooxygenase_sf"/>
</dbReference>
<dbReference type="VEuPathDB" id="FungiDB:TSTA_020380"/>
<keyword evidence="3" id="KW-0285">Flavoprotein</keyword>
<dbReference type="PANTHER" id="PTHR42877:SF5">
    <property type="entry name" value="L-ORNITHINE N(5)-MONOOXYGENASE-RELATED"/>
    <property type="match status" value="1"/>
</dbReference>
<dbReference type="HOGENOM" id="CLU_006937_7_0_1"/>
<gene>
    <name evidence="6" type="ORF">TSTA_020380</name>
</gene>
<comment type="cofactor">
    <cofactor evidence="1">
        <name>FAD</name>
        <dbReference type="ChEBI" id="CHEBI:57692"/>
    </cofactor>
</comment>
<dbReference type="OrthoDB" id="74360at2759"/>
<proteinExistence type="inferred from homology"/>
<dbReference type="EMBL" id="EQ962656">
    <property type="protein sequence ID" value="EED16979.1"/>
    <property type="molecule type" value="Genomic_DNA"/>
</dbReference>
<evidence type="ECO:0000256" key="3">
    <source>
        <dbReference type="ARBA" id="ARBA00022630"/>
    </source>
</evidence>
<dbReference type="PANTHER" id="PTHR42877">
    <property type="entry name" value="L-ORNITHINE N(5)-MONOOXYGENASE-RELATED"/>
    <property type="match status" value="1"/>
</dbReference>
<dbReference type="GO" id="GO:0050661">
    <property type="term" value="F:NADP binding"/>
    <property type="evidence" value="ECO:0007669"/>
    <property type="project" value="InterPro"/>
</dbReference>
<reference evidence="7" key="1">
    <citation type="journal article" date="2015" name="Genome Announc.">
        <title>Genome sequence of the AIDS-associated pathogen Penicillium marneffei (ATCC18224) and its near taxonomic relative Talaromyces stipitatus (ATCC10500).</title>
        <authorList>
            <person name="Nierman W.C."/>
            <person name="Fedorova-Abrams N.D."/>
            <person name="Andrianopoulos A."/>
        </authorList>
    </citation>
    <scope>NUCLEOTIDE SEQUENCE [LARGE SCALE GENOMIC DNA]</scope>
    <source>
        <strain evidence="7">ATCC 10500 / CBS 375.48 / QM 6759 / NRRL 1006</strain>
    </source>
</reference>
<organism evidence="6 7">
    <name type="scientific">Talaromyces stipitatus (strain ATCC 10500 / CBS 375.48 / QM 6759 / NRRL 1006)</name>
    <name type="common">Penicillium stipitatum</name>
    <dbReference type="NCBI Taxonomy" id="441959"/>
    <lineage>
        <taxon>Eukaryota</taxon>
        <taxon>Fungi</taxon>
        <taxon>Dikarya</taxon>
        <taxon>Ascomycota</taxon>
        <taxon>Pezizomycotina</taxon>
        <taxon>Eurotiomycetes</taxon>
        <taxon>Eurotiomycetidae</taxon>
        <taxon>Eurotiales</taxon>
        <taxon>Trichocomaceae</taxon>
        <taxon>Talaromyces</taxon>
        <taxon>Talaromyces sect. Talaromyces</taxon>
    </lineage>
</organism>
<comment type="similarity">
    <text evidence="2">Belongs to the FAD-binding monooxygenase family.</text>
</comment>
<evidence type="ECO:0000256" key="4">
    <source>
        <dbReference type="ARBA" id="ARBA00022827"/>
    </source>
</evidence>
<keyword evidence="6" id="KW-0503">Monooxygenase</keyword>
<evidence type="ECO:0000256" key="2">
    <source>
        <dbReference type="ARBA" id="ARBA00010139"/>
    </source>
</evidence>
<dbReference type="Pfam" id="PF00743">
    <property type="entry name" value="FMO-like"/>
    <property type="match status" value="1"/>
</dbReference>
<dbReference type="Proteomes" id="UP000001745">
    <property type="component" value="Unassembled WGS sequence"/>
</dbReference>